<keyword evidence="4" id="KW-0255">Endonuclease</keyword>
<evidence type="ECO:0000256" key="5">
    <source>
        <dbReference type="ARBA" id="ARBA00022801"/>
    </source>
</evidence>
<evidence type="ECO:0000256" key="2">
    <source>
        <dbReference type="ARBA" id="ARBA00022695"/>
    </source>
</evidence>
<accession>A0A8J5KJR7</accession>
<name>A0A8J5KJR7_ZINOF</name>
<dbReference type="Pfam" id="PF08284">
    <property type="entry name" value="RVP_2"/>
    <property type="match status" value="1"/>
</dbReference>
<dbReference type="InterPro" id="IPR050951">
    <property type="entry name" value="Retrovirus_Pol_polyprotein"/>
</dbReference>
<keyword evidence="1" id="KW-0808">Transferase</keyword>
<protein>
    <recommendedName>
        <fullName evidence="7">Reverse transcriptase RNase H-like domain-containing protein</fullName>
    </recommendedName>
</protein>
<dbReference type="PANTHER" id="PTHR37984:SF5">
    <property type="entry name" value="PROTEIN NYNRIN-LIKE"/>
    <property type="match status" value="1"/>
</dbReference>
<dbReference type="GO" id="GO:0016787">
    <property type="term" value="F:hydrolase activity"/>
    <property type="evidence" value="ECO:0007669"/>
    <property type="project" value="UniProtKB-KW"/>
</dbReference>
<reference evidence="8 9" key="1">
    <citation type="submission" date="2020-08" db="EMBL/GenBank/DDBJ databases">
        <title>Plant Genome Project.</title>
        <authorList>
            <person name="Zhang R.-G."/>
        </authorList>
    </citation>
    <scope>NUCLEOTIDE SEQUENCE [LARGE SCALE GENOMIC DNA]</scope>
    <source>
        <tissue evidence="8">Rhizome</tissue>
    </source>
</reference>
<dbReference type="GO" id="GO:0003964">
    <property type="term" value="F:RNA-directed DNA polymerase activity"/>
    <property type="evidence" value="ECO:0007669"/>
    <property type="project" value="UniProtKB-KW"/>
</dbReference>
<evidence type="ECO:0000313" key="8">
    <source>
        <dbReference type="EMBL" id="KAG6482282.1"/>
    </source>
</evidence>
<keyword evidence="6" id="KW-0695">RNA-directed DNA polymerase</keyword>
<evidence type="ECO:0000256" key="4">
    <source>
        <dbReference type="ARBA" id="ARBA00022759"/>
    </source>
</evidence>
<proteinExistence type="predicted"/>
<sequence>MRSLGLCKSVPLQVGKDTFSVDLYMLPLEGFDIVLGVKWLRTLGPIIWDFRSLMVKFVLAGKEVLWRGHPLESKPEHHLKLAAYERELIGLAKAVIHWRSYLSGRHFLIRTDHYSLKYLLEQRITTSPQQHWISKPMGFDFPVEFKAGHLNRAADALSYCHEEEPIIMALSTWEPAGKFLSVYPTFELEDKLNIEKGSDERTPLLDTTIIGSKY</sequence>
<dbReference type="InterPro" id="IPR043502">
    <property type="entry name" value="DNA/RNA_pol_sf"/>
</dbReference>
<evidence type="ECO:0000256" key="6">
    <source>
        <dbReference type="ARBA" id="ARBA00022918"/>
    </source>
</evidence>
<keyword evidence="2" id="KW-0548">Nucleotidyltransferase</keyword>
<dbReference type="Gene3D" id="2.40.70.10">
    <property type="entry name" value="Acid Proteases"/>
    <property type="match status" value="1"/>
</dbReference>
<dbReference type="SUPFAM" id="SSF56672">
    <property type="entry name" value="DNA/RNA polymerases"/>
    <property type="match status" value="1"/>
</dbReference>
<dbReference type="InterPro" id="IPR041373">
    <property type="entry name" value="RT_RNaseH"/>
</dbReference>
<keyword evidence="5" id="KW-0378">Hydrolase</keyword>
<evidence type="ECO:0000313" key="9">
    <source>
        <dbReference type="Proteomes" id="UP000734854"/>
    </source>
</evidence>
<dbReference type="EMBL" id="JACMSC010000016">
    <property type="protein sequence ID" value="KAG6482282.1"/>
    <property type="molecule type" value="Genomic_DNA"/>
</dbReference>
<keyword evidence="3" id="KW-0540">Nuclease</keyword>
<dbReference type="AlphaFoldDB" id="A0A8J5KJR7"/>
<evidence type="ECO:0000256" key="1">
    <source>
        <dbReference type="ARBA" id="ARBA00022679"/>
    </source>
</evidence>
<dbReference type="Proteomes" id="UP000734854">
    <property type="component" value="Unassembled WGS sequence"/>
</dbReference>
<organism evidence="8 9">
    <name type="scientific">Zingiber officinale</name>
    <name type="common">Ginger</name>
    <name type="synonym">Amomum zingiber</name>
    <dbReference type="NCBI Taxonomy" id="94328"/>
    <lineage>
        <taxon>Eukaryota</taxon>
        <taxon>Viridiplantae</taxon>
        <taxon>Streptophyta</taxon>
        <taxon>Embryophyta</taxon>
        <taxon>Tracheophyta</taxon>
        <taxon>Spermatophyta</taxon>
        <taxon>Magnoliopsida</taxon>
        <taxon>Liliopsida</taxon>
        <taxon>Zingiberales</taxon>
        <taxon>Zingiberaceae</taxon>
        <taxon>Zingiber</taxon>
    </lineage>
</organism>
<dbReference type="PANTHER" id="PTHR37984">
    <property type="entry name" value="PROTEIN CBG26694"/>
    <property type="match status" value="1"/>
</dbReference>
<dbReference type="InterPro" id="IPR021109">
    <property type="entry name" value="Peptidase_aspartic_dom_sf"/>
</dbReference>
<gene>
    <name evidence="8" type="ORF">ZIOFF_058913</name>
</gene>
<dbReference type="GO" id="GO:0004519">
    <property type="term" value="F:endonuclease activity"/>
    <property type="evidence" value="ECO:0007669"/>
    <property type="project" value="UniProtKB-KW"/>
</dbReference>
<keyword evidence="9" id="KW-1185">Reference proteome</keyword>
<evidence type="ECO:0000256" key="3">
    <source>
        <dbReference type="ARBA" id="ARBA00022722"/>
    </source>
</evidence>
<dbReference type="Pfam" id="PF17917">
    <property type="entry name" value="RT_RNaseH"/>
    <property type="match status" value="1"/>
</dbReference>
<comment type="caution">
    <text evidence="8">The sequence shown here is derived from an EMBL/GenBank/DDBJ whole genome shotgun (WGS) entry which is preliminary data.</text>
</comment>
<evidence type="ECO:0000259" key="7">
    <source>
        <dbReference type="Pfam" id="PF17917"/>
    </source>
</evidence>
<dbReference type="CDD" id="cd00303">
    <property type="entry name" value="retropepsin_like"/>
    <property type="match status" value="1"/>
</dbReference>
<feature type="domain" description="Reverse transcriptase RNase H-like" evidence="7">
    <location>
        <begin position="78"/>
        <end position="134"/>
    </location>
</feature>